<dbReference type="EMBL" id="WTVG01000021">
    <property type="protein sequence ID" value="NMG24914.1"/>
    <property type="molecule type" value="Genomic_DNA"/>
</dbReference>
<evidence type="ECO:0000259" key="8">
    <source>
        <dbReference type="PROSITE" id="PS50113"/>
    </source>
</evidence>
<feature type="domain" description="PAS" evidence="7">
    <location>
        <begin position="126"/>
        <end position="198"/>
    </location>
</feature>
<dbReference type="CDD" id="cd00130">
    <property type="entry name" value="PAS"/>
    <property type="match status" value="1"/>
</dbReference>
<dbReference type="EC" id="2.7.13.3" evidence="2"/>
<organism evidence="9 10">
    <name type="scientific">Aromatoleum anaerobium</name>
    <dbReference type="NCBI Taxonomy" id="182180"/>
    <lineage>
        <taxon>Bacteria</taxon>
        <taxon>Pseudomonadati</taxon>
        <taxon>Pseudomonadota</taxon>
        <taxon>Betaproteobacteria</taxon>
        <taxon>Rhodocyclales</taxon>
        <taxon>Rhodocyclaceae</taxon>
        <taxon>Aromatoleum</taxon>
    </lineage>
</organism>
<proteinExistence type="predicted"/>
<evidence type="ECO:0000256" key="3">
    <source>
        <dbReference type="ARBA" id="ARBA00022553"/>
    </source>
</evidence>
<keyword evidence="10" id="KW-1185">Reference proteome</keyword>
<dbReference type="NCBIfam" id="TIGR00229">
    <property type="entry name" value="sensory_box"/>
    <property type="match status" value="1"/>
</dbReference>
<dbReference type="PANTHER" id="PTHR43304:SF1">
    <property type="entry name" value="PAC DOMAIN-CONTAINING PROTEIN"/>
    <property type="match status" value="1"/>
</dbReference>
<evidence type="ECO:0000256" key="5">
    <source>
        <dbReference type="ARBA" id="ARBA00022777"/>
    </source>
</evidence>
<dbReference type="Pfam" id="PF08447">
    <property type="entry name" value="PAS_3"/>
    <property type="match status" value="1"/>
</dbReference>
<comment type="catalytic activity">
    <reaction evidence="1">
        <text>ATP + protein L-histidine = ADP + protein N-phospho-L-histidine.</text>
        <dbReference type="EC" id="2.7.13.3"/>
    </reaction>
</comment>
<dbReference type="Proteomes" id="UP000615989">
    <property type="component" value="Unassembled WGS sequence"/>
</dbReference>
<keyword evidence="6" id="KW-0472">Membrane</keyword>
<keyword evidence="6" id="KW-0812">Transmembrane</keyword>
<dbReference type="InterPro" id="IPR052162">
    <property type="entry name" value="Sensor_kinase/Photoreceptor"/>
</dbReference>
<reference evidence="9" key="1">
    <citation type="submission" date="2019-12" db="EMBL/GenBank/DDBJ databases">
        <title>Comparative genomics gives insights into the taxonomy of the Azoarcus-Aromatoleum group and reveals separate origins of nif in the plant-associated Azoarcus and non-plant-associated Aromatoleum sub-groups.</title>
        <authorList>
            <person name="Lafos M."/>
            <person name="Maluk M."/>
            <person name="Batista M."/>
            <person name="Junghare M."/>
            <person name="Carmona M."/>
            <person name="Faoro H."/>
            <person name="Cruz L.M."/>
            <person name="Battistoni F."/>
            <person name="De Souza E."/>
            <person name="Pedrosa F."/>
            <person name="Chen W.-M."/>
            <person name="Poole P.S."/>
            <person name="Dixon R.A."/>
            <person name="James E.K."/>
        </authorList>
    </citation>
    <scope>NUCLEOTIDE SEQUENCE</scope>
    <source>
        <strain evidence="9">LuFRes1</strain>
    </source>
</reference>
<dbReference type="RefSeq" id="WP_169118287.1">
    <property type="nucleotide sequence ID" value="NZ_WTVG02000040.1"/>
</dbReference>
<name>A0ABX1PK36_9RHOO</name>
<keyword evidence="3" id="KW-0597">Phosphoprotein</keyword>
<evidence type="ECO:0000313" key="9">
    <source>
        <dbReference type="EMBL" id="NMG24914.1"/>
    </source>
</evidence>
<evidence type="ECO:0000259" key="7">
    <source>
        <dbReference type="PROSITE" id="PS50112"/>
    </source>
</evidence>
<evidence type="ECO:0000256" key="4">
    <source>
        <dbReference type="ARBA" id="ARBA00022679"/>
    </source>
</evidence>
<protein>
    <recommendedName>
        <fullName evidence="2">histidine kinase</fullName>
        <ecNumber evidence="2">2.7.13.3</ecNumber>
    </recommendedName>
</protein>
<comment type="caution">
    <text evidence="9">The sequence shown here is derived from an EMBL/GenBank/DDBJ whole genome shotgun (WGS) entry which is preliminary data.</text>
</comment>
<dbReference type="InterPro" id="IPR001610">
    <property type="entry name" value="PAC"/>
</dbReference>
<keyword evidence="4" id="KW-0808">Transferase</keyword>
<keyword evidence="6" id="KW-1133">Transmembrane helix</keyword>
<dbReference type="PROSITE" id="PS50113">
    <property type="entry name" value="PAC"/>
    <property type="match status" value="1"/>
</dbReference>
<evidence type="ECO:0000256" key="2">
    <source>
        <dbReference type="ARBA" id="ARBA00012438"/>
    </source>
</evidence>
<dbReference type="SMART" id="SM00091">
    <property type="entry name" value="PAS"/>
    <property type="match status" value="1"/>
</dbReference>
<dbReference type="InterPro" id="IPR000700">
    <property type="entry name" value="PAS-assoc_C"/>
</dbReference>
<feature type="transmembrane region" description="Helical" evidence="6">
    <location>
        <begin position="39"/>
        <end position="59"/>
    </location>
</feature>
<gene>
    <name evidence="9" type="ORF">GO606_09295</name>
</gene>
<dbReference type="InterPro" id="IPR013655">
    <property type="entry name" value="PAS_fold_3"/>
</dbReference>
<dbReference type="SUPFAM" id="SSF55785">
    <property type="entry name" value="PYP-like sensor domain (PAS domain)"/>
    <property type="match status" value="1"/>
</dbReference>
<dbReference type="InterPro" id="IPR035965">
    <property type="entry name" value="PAS-like_dom_sf"/>
</dbReference>
<evidence type="ECO:0000256" key="1">
    <source>
        <dbReference type="ARBA" id="ARBA00000085"/>
    </source>
</evidence>
<dbReference type="SMART" id="SM00086">
    <property type="entry name" value="PAC"/>
    <property type="match status" value="1"/>
</dbReference>
<dbReference type="PROSITE" id="PS50112">
    <property type="entry name" value="PAS"/>
    <property type="match status" value="1"/>
</dbReference>
<dbReference type="PANTHER" id="PTHR43304">
    <property type="entry name" value="PHYTOCHROME-LIKE PROTEIN CPH1"/>
    <property type="match status" value="1"/>
</dbReference>
<feature type="domain" description="PAC" evidence="8">
    <location>
        <begin position="202"/>
        <end position="254"/>
    </location>
</feature>
<keyword evidence="5" id="KW-0418">Kinase</keyword>
<dbReference type="InterPro" id="IPR000014">
    <property type="entry name" value="PAS"/>
</dbReference>
<sequence>MNLTAKIVLPAAVYALVLAGAFAWGGAPALVSQASHGAALLAGLVPMLAVIAVTVEFTVRRPLAALARLGEAAAQPAAAPVAAADAAFRRIERAIHGLQQTAAAQRAELCAADERCERAERALALSEERLAIAVRGAHDGLWERDLDNARLILSPRWKSLLGYADDEFPNAIEAWREHVHPDDRDGAEAALAAHLEGATPRYERQLRLLHKDGRYRWMLSRGSAVRHANGRAYRIIGLDTDITAIKRVEYVLQQVVEGTAGTYGEDFFRCLVRHFAAALEVSCAFITECTDQPPTRVRTLAFWSASSFLDSLEYELAGTPCEAVIHEARTCFHPCGLARKFPVEGPFESYIGIPIIGREGKVLGHLAFLDSKEMGAEMLLDAVFRIFATRAAAELERRAMLERLAPRLA</sequence>
<dbReference type="Gene3D" id="3.30.450.20">
    <property type="entry name" value="PAS domain"/>
    <property type="match status" value="1"/>
</dbReference>
<evidence type="ECO:0000313" key="10">
    <source>
        <dbReference type="Proteomes" id="UP000615989"/>
    </source>
</evidence>
<dbReference type="SUPFAM" id="SSF55781">
    <property type="entry name" value="GAF domain-like"/>
    <property type="match status" value="1"/>
</dbReference>
<evidence type="ECO:0000256" key="6">
    <source>
        <dbReference type="SAM" id="Phobius"/>
    </source>
</evidence>
<accession>A0ABX1PK36</accession>